<dbReference type="Proteomes" id="UP000177515">
    <property type="component" value="Chromosome 2"/>
</dbReference>
<accession>A0ABM6FDJ0</accession>
<sequence>MPVITRSDLQYEYSWTPVNGDNPKLTGKPDDVLLNRKEGYEVLAFLVHFCRSWNDADGKPLTRAHALKAERLIHLHLPSDVRSRMDVSEWLADNWESYT</sequence>
<organism evidence="1 2">
    <name type="scientific">Cupriavidus malaysiensis</name>
    <dbReference type="NCBI Taxonomy" id="367825"/>
    <lineage>
        <taxon>Bacteria</taxon>
        <taxon>Pseudomonadati</taxon>
        <taxon>Pseudomonadota</taxon>
        <taxon>Betaproteobacteria</taxon>
        <taxon>Burkholderiales</taxon>
        <taxon>Burkholderiaceae</taxon>
        <taxon>Cupriavidus</taxon>
    </lineage>
</organism>
<protein>
    <submittedName>
        <fullName evidence="1">Uncharacterized protein</fullName>
    </submittedName>
</protein>
<name>A0ABM6FDJ0_9BURK</name>
<reference evidence="1 2" key="1">
    <citation type="submission" date="2016-10" db="EMBL/GenBank/DDBJ databases">
        <title>Complete genome sequences of three Cupriavidus strains isolated from various Malaysian environments.</title>
        <authorList>
            <person name="Abdullah A.A.-A."/>
            <person name="Shafie N.A.H."/>
            <person name="Lau N.S."/>
        </authorList>
    </citation>
    <scope>NUCLEOTIDE SEQUENCE [LARGE SCALE GENOMIC DNA]</scope>
    <source>
        <strain evidence="1 2">USMAA1020</strain>
    </source>
</reference>
<evidence type="ECO:0000313" key="1">
    <source>
        <dbReference type="EMBL" id="AOZ09863.1"/>
    </source>
</evidence>
<evidence type="ECO:0000313" key="2">
    <source>
        <dbReference type="Proteomes" id="UP000177515"/>
    </source>
</evidence>
<dbReference type="EMBL" id="CP017755">
    <property type="protein sequence ID" value="AOZ09863.1"/>
    <property type="molecule type" value="Genomic_DNA"/>
</dbReference>
<gene>
    <name evidence="1" type="ORF">BKK80_29685</name>
</gene>
<dbReference type="RefSeq" id="WP_071019100.1">
    <property type="nucleotide sequence ID" value="NZ_CP017755.1"/>
</dbReference>
<proteinExistence type="predicted"/>
<keyword evidence="2" id="KW-1185">Reference proteome</keyword>